<organism evidence="3 4">
    <name type="scientific">Weissella viridescens</name>
    <name type="common">Lactobacillus viridescens</name>
    <dbReference type="NCBI Taxonomy" id="1629"/>
    <lineage>
        <taxon>Bacteria</taxon>
        <taxon>Bacillati</taxon>
        <taxon>Bacillota</taxon>
        <taxon>Bacilli</taxon>
        <taxon>Lactobacillales</taxon>
        <taxon>Lactobacillaceae</taxon>
        <taxon>Weissella</taxon>
    </lineage>
</organism>
<evidence type="ECO:0000256" key="1">
    <source>
        <dbReference type="SAM" id="MobiDB-lite"/>
    </source>
</evidence>
<dbReference type="EMBL" id="UHIV01000005">
    <property type="protein sequence ID" value="SUP60896.1"/>
    <property type="molecule type" value="Genomic_DNA"/>
</dbReference>
<dbReference type="Proteomes" id="UP000254621">
    <property type="component" value="Unassembled WGS sequence"/>
</dbReference>
<keyword evidence="2" id="KW-0812">Transmembrane</keyword>
<feature type="region of interest" description="Disordered" evidence="1">
    <location>
        <begin position="33"/>
        <end position="62"/>
    </location>
</feature>
<reference evidence="3 4" key="1">
    <citation type="submission" date="2018-06" db="EMBL/GenBank/DDBJ databases">
        <authorList>
            <consortium name="Pathogen Informatics"/>
            <person name="Doyle S."/>
        </authorList>
    </citation>
    <scope>NUCLEOTIDE SEQUENCE [LARGE SCALE GENOMIC DNA]</scope>
    <source>
        <strain evidence="3 4">NCTC13645</strain>
    </source>
</reference>
<proteinExistence type="predicted"/>
<accession>A0A380P6R0</accession>
<dbReference type="AlphaFoldDB" id="A0A380P6R0"/>
<protein>
    <submittedName>
        <fullName evidence="3">Uncharacterized protein</fullName>
    </submittedName>
</protein>
<name>A0A380P6R0_WEIVI</name>
<sequence length="62" mass="6657">MYDEDYFKILLGSVAVAGIGAGVAYTTQPDLKNQVNTLTPGTHKAGKTTVDDTKQMKNSPQQ</sequence>
<feature type="transmembrane region" description="Helical" evidence="2">
    <location>
        <begin position="6"/>
        <end position="25"/>
    </location>
</feature>
<gene>
    <name evidence="3" type="ORF">NCTC13645_02017</name>
</gene>
<evidence type="ECO:0000313" key="4">
    <source>
        <dbReference type="Proteomes" id="UP000254621"/>
    </source>
</evidence>
<keyword evidence="2" id="KW-0472">Membrane</keyword>
<keyword evidence="2" id="KW-1133">Transmembrane helix</keyword>
<evidence type="ECO:0000256" key="2">
    <source>
        <dbReference type="SAM" id="Phobius"/>
    </source>
</evidence>
<evidence type="ECO:0000313" key="3">
    <source>
        <dbReference type="EMBL" id="SUP60896.1"/>
    </source>
</evidence>